<keyword evidence="1" id="KW-1133">Transmembrane helix</keyword>
<protein>
    <recommendedName>
        <fullName evidence="2">Right handed beta helix domain-containing protein</fullName>
    </recommendedName>
</protein>
<dbReference type="AlphaFoldDB" id="A0A5J4Z1Z5"/>
<dbReference type="Proteomes" id="UP000324585">
    <property type="component" value="Unassembled WGS sequence"/>
</dbReference>
<feature type="domain" description="Right handed beta helix" evidence="2">
    <location>
        <begin position="192"/>
        <end position="347"/>
    </location>
</feature>
<feature type="transmembrane region" description="Helical" evidence="1">
    <location>
        <begin position="48"/>
        <end position="67"/>
    </location>
</feature>
<dbReference type="SUPFAM" id="SSF51126">
    <property type="entry name" value="Pectin lyase-like"/>
    <property type="match status" value="1"/>
</dbReference>
<accession>A0A5J4Z1Z5</accession>
<evidence type="ECO:0000313" key="4">
    <source>
        <dbReference type="Proteomes" id="UP000324585"/>
    </source>
</evidence>
<reference evidence="4" key="1">
    <citation type="journal article" date="2019" name="Nat. Commun.">
        <title>Expansion of phycobilisome linker gene families in mesophilic red algae.</title>
        <authorList>
            <person name="Lee J."/>
            <person name="Kim D."/>
            <person name="Bhattacharya D."/>
            <person name="Yoon H.S."/>
        </authorList>
    </citation>
    <scope>NUCLEOTIDE SEQUENCE [LARGE SCALE GENOMIC DNA]</scope>
    <source>
        <strain evidence="4">CCMP 1328</strain>
    </source>
</reference>
<keyword evidence="4" id="KW-1185">Reference proteome</keyword>
<dbReference type="InterPro" id="IPR039448">
    <property type="entry name" value="Beta_helix"/>
</dbReference>
<gene>
    <name evidence="3" type="ORF">FVE85_0436</name>
</gene>
<dbReference type="Gene3D" id="2.160.20.10">
    <property type="entry name" value="Single-stranded right-handed beta-helix, Pectin lyase-like"/>
    <property type="match status" value="1"/>
</dbReference>
<proteinExistence type="predicted"/>
<name>A0A5J4Z1Z5_PORPP</name>
<sequence>MQSESREMMAADRDEETVALLPEPETDRVRDDHRPTCRFERLRTIRNGAYVVGVLVLLAVVGGGVRYSKVPERQGAIAKWSRNNELAKWRRPNGIYVIPDFTAVSVESLQLHGEQRVLMGCDASIKVSSSVRIHGNVVFESLARAERIALSPGDCQTWNGIKAVAASVEISGASVRHVGASFAALTVIDAVQVNVRNSSLTFCEQDGLVVQDSDNVHISNSTFSDIVGIAVKLVYYGGTNHATAQIERCSIGPVHENDFSAIYVQVAPLLTPLLVIRNNTIRTHGTRGISVIQHVELEGALPALQNHALVDISYNHISHCRRGALRIFNLAGRIAFNVIEHNYLDTAKKLQWWGLLQTLSENMQGICVAGGLSLESNLMRVYANEFMNNTVLVSRRKDKALALPAHLCTRTMPNMRITPYFGSRYHHITGYFVDGIEVHHNRFISQASTKAKSDGSGDFVWAAVAIMSGNVTFQYNHLFLSSLCTATQSSIRGVLDCRYNYWGGHDPFAIGICGMSISDPELKAQQESSRQRVMTLPVLLSKEPVNAEVRFFELKDDTESSAMGAYVPRAHAKGDSTILMDLSRASHSTVYGMNQAALDEDRPSRYRSLLKRLRPKSERPISKSPESWSIVRMGGFLLTLEYPGLLPTSRSAPSQTLMIEIRRVLFRVVYTRAVLKSLRKARKKLSAFDVVVSAWKIPYDYVSIWDRQFIEPSLVRHAALYFAVSLHIMHENGANVEFVEALNEPDGRWGTVIPPASMGAFLIYLHDAMRFLMGRKDERDQSNSAMYQGVPKILAPGSSQMVTQDRGFQGLSAKNYIEALDSQQPKLPHLLMSPSHDIKRASEVIFGLSFHSWDDVYLAWEQEQVFDLALQRVRKLLASTASLSAKPMFITEWGLKSPMLLVSDAVGCREQQRQRGYWMRLYSVSPEFGDGGCDERTPWSPAYPTCASYPANGASVPELVESQELSPLIVPRYMSRMLLMINHKVDVALFWELADAEHAKSGWGMFDRMDHMKPFGFVFKAFTDRIPKGSLNIDRTWNDSAAVLAAITVERRDTVVLAVANPTPFDLDRQIVMDHASWRWIEIVSYVAAETLVTDTQGNGSHSVRLVGQLCYSGWQSISASRDATRTVTSGKSTVVQWLSSQHELHLRVPGFSVTIVRLSAAKRPPRAERKTCTRVVDAALLANPNLRVTHIPQLGGC</sequence>
<comment type="caution">
    <text evidence="3">The sequence shown here is derived from an EMBL/GenBank/DDBJ whole genome shotgun (WGS) entry which is preliminary data.</text>
</comment>
<evidence type="ECO:0000259" key="2">
    <source>
        <dbReference type="Pfam" id="PF13229"/>
    </source>
</evidence>
<evidence type="ECO:0000313" key="3">
    <source>
        <dbReference type="EMBL" id="KAA8496707.1"/>
    </source>
</evidence>
<dbReference type="Pfam" id="PF13229">
    <property type="entry name" value="Beta_helix"/>
    <property type="match status" value="1"/>
</dbReference>
<organism evidence="3 4">
    <name type="scientific">Porphyridium purpureum</name>
    <name type="common">Red alga</name>
    <name type="synonym">Porphyridium cruentum</name>
    <dbReference type="NCBI Taxonomy" id="35688"/>
    <lineage>
        <taxon>Eukaryota</taxon>
        <taxon>Rhodophyta</taxon>
        <taxon>Bangiophyceae</taxon>
        <taxon>Porphyridiales</taxon>
        <taxon>Porphyridiaceae</taxon>
        <taxon>Porphyridium</taxon>
    </lineage>
</organism>
<dbReference type="EMBL" id="VRMN01000002">
    <property type="protein sequence ID" value="KAA8496707.1"/>
    <property type="molecule type" value="Genomic_DNA"/>
</dbReference>
<keyword evidence="1" id="KW-0812">Transmembrane</keyword>
<evidence type="ECO:0000256" key="1">
    <source>
        <dbReference type="SAM" id="Phobius"/>
    </source>
</evidence>
<dbReference type="InterPro" id="IPR012334">
    <property type="entry name" value="Pectin_lyas_fold"/>
</dbReference>
<dbReference type="InterPro" id="IPR011050">
    <property type="entry name" value="Pectin_lyase_fold/virulence"/>
</dbReference>
<dbReference type="SMART" id="SM00710">
    <property type="entry name" value="PbH1"/>
    <property type="match status" value="5"/>
</dbReference>
<dbReference type="InterPro" id="IPR017853">
    <property type="entry name" value="GH"/>
</dbReference>
<keyword evidence="1" id="KW-0472">Membrane</keyword>
<dbReference type="SUPFAM" id="SSF51445">
    <property type="entry name" value="(Trans)glycosidases"/>
    <property type="match status" value="1"/>
</dbReference>
<dbReference type="InterPro" id="IPR006626">
    <property type="entry name" value="PbH1"/>
</dbReference>